<dbReference type="PANTHER" id="PTHR23360:SF5">
    <property type="entry name" value="G-PROTEIN COUPLED RECEPTORS FAMILY 1 PROFILE DOMAIN-CONTAINING PROTEIN"/>
    <property type="match status" value="1"/>
</dbReference>
<dbReference type="InterPro" id="IPR001254">
    <property type="entry name" value="Trypsin_dom"/>
</dbReference>
<dbReference type="InterPro" id="IPR047130">
    <property type="entry name" value="7TM_GPCR_Srsx_nematod"/>
</dbReference>
<organism evidence="9 10">
    <name type="scientific">Heterodera trifolii</name>
    <dbReference type="NCBI Taxonomy" id="157864"/>
    <lineage>
        <taxon>Eukaryota</taxon>
        <taxon>Metazoa</taxon>
        <taxon>Ecdysozoa</taxon>
        <taxon>Nematoda</taxon>
        <taxon>Chromadorea</taxon>
        <taxon>Rhabditida</taxon>
        <taxon>Tylenchina</taxon>
        <taxon>Tylenchomorpha</taxon>
        <taxon>Tylenchoidea</taxon>
        <taxon>Heteroderidae</taxon>
        <taxon>Heteroderinae</taxon>
        <taxon>Heterodera</taxon>
    </lineage>
</organism>
<evidence type="ECO:0000256" key="6">
    <source>
        <dbReference type="SAM" id="Phobius"/>
    </source>
</evidence>
<feature type="transmembrane region" description="Helical" evidence="6">
    <location>
        <begin position="477"/>
        <end position="505"/>
    </location>
</feature>
<keyword evidence="10" id="KW-1185">Reference proteome</keyword>
<reference evidence="9 10" key="1">
    <citation type="submission" date="2024-10" db="EMBL/GenBank/DDBJ databases">
        <authorList>
            <person name="Kim D."/>
        </authorList>
    </citation>
    <scope>NUCLEOTIDE SEQUENCE [LARGE SCALE GENOMIC DNA]</scope>
    <source>
        <strain evidence="9">BH-2024</strain>
    </source>
</reference>
<dbReference type="SMART" id="SM01381">
    <property type="entry name" value="7TM_GPCR_Srsx"/>
    <property type="match status" value="1"/>
</dbReference>
<dbReference type="EMBL" id="JBICBT010000466">
    <property type="protein sequence ID" value="KAL3112639.1"/>
    <property type="molecule type" value="Genomic_DNA"/>
</dbReference>
<feature type="transmembrane region" description="Helical" evidence="6">
    <location>
        <begin position="593"/>
        <end position="614"/>
    </location>
</feature>
<dbReference type="InterPro" id="IPR009003">
    <property type="entry name" value="Peptidase_S1_PA"/>
</dbReference>
<evidence type="ECO:0000256" key="4">
    <source>
        <dbReference type="ARBA" id="ARBA00023136"/>
    </source>
</evidence>
<evidence type="ECO:0000313" key="9">
    <source>
        <dbReference type="EMBL" id="KAL3112639.1"/>
    </source>
</evidence>
<dbReference type="PROSITE" id="PS50240">
    <property type="entry name" value="TRYPSIN_DOM"/>
    <property type="match status" value="1"/>
</dbReference>
<feature type="transmembrane region" description="Helical" evidence="6">
    <location>
        <begin position="289"/>
        <end position="311"/>
    </location>
</feature>
<feature type="region of interest" description="Disordered" evidence="5">
    <location>
        <begin position="674"/>
        <end position="718"/>
    </location>
</feature>
<feature type="compositionally biased region" description="Basic and acidic residues" evidence="5">
    <location>
        <begin position="679"/>
        <end position="690"/>
    </location>
</feature>
<dbReference type="InterPro" id="IPR043504">
    <property type="entry name" value="Peptidase_S1_PA_chymotrypsin"/>
</dbReference>
<dbReference type="InterPro" id="IPR019424">
    <property type="entry name" value="7TM_GPCR_Srsx"/>
</dbReference>
<comment type="subcellular location">
    <subcellularLocation>
        <location evidence="1">Membrane</location>
    </subcellularLocation>
</comment>
<dbReference type="Gene3D" id="2.40.10.10">
    <property type="entry name" value="Trypsin-like serine proteases"/>
    <property type="match status" value="1"/>
</dbReference>
<evidence type="ECO:0000256" key="2">
    <source>
        <dbReference type="ARBA" id="ARBA00022692"/>
    </source>
</evidence>
<feature type="transmembrane region" description="Helical" evidence="6">
    <location>
        <begin position="332"/>
        <end position="353"/>
    </location>
</feature>
<accession>A0ABD2LBU7</accession>
<dbReference type="PANTHER" id="PTHR23360">
    <property type="entry name" value="G-PROTEIN COUPLED RECEPTORS FAMILY 1 PROFILE DOMAIN-CONTAINING PROTEIN-RELATED"/>
    <property type="match status" value="1"/>
</dbReference>
<comment type="caution">
    <text evidence="9">The sequence shown here is derived from an EMBL/GenBank/DDBJ whole genome shotgun (WGS) entry which is preliminary data.</text>
</comment>
<name>A0ABD2LBU7_9BILA</name>
<feature type="transmembrane region" description="Helical" evidence="6">
    <location>
        <begin position="639"/>
        <end position="657"/>
    </location>
</feature>
<feature type="domain" description="Peptidase S1" evidence="8">
    <location>
        <begin position="68"/>
        <end position="243"/>
    </location>
</feature>
<feature type="signal peptide" evidence="7">
    <location>
        <begin position="1"/>
        <end position="22"/>
    </location>
</feature>
<protein>
    <recommendedName>
        <fullName evidence="8">Peptidase S1 domain-containing protein</fullName>
    </recommendedName>
</protein>
<keyword evidence="3 6" id="KW-1133">Transmembrane helix</keyword>
<evidence type="ECO:0000256" key="5">
    <source>
        <dbReference type="SAM" id="MobiDB-lite"/>
    </source>
</evidence>
<dbReference type="Pfam" id="PF10320">
    <property type="entry name" value="7TM_GPCR_Srsx"/>
    <property type="match status" value="2"/>
</dbReference>
<proteinExistence type="predicted"/>
<feature type="transmembrane region" description="Helical" evidence="6">
    <location>
        <begin position="373"/>
        <end position="396"/>
    </location>
</feature>
<dbReference type="Proteomes" id="UP001620626">
    <property type="component" value="Unassembled WGS sequence"/>
</dbReference>
<evidence type="ECO:0000313" key="10">
    <source>
        <dbReference type="Proteomes" id="UP001620626"/>
    </source>
</evidence>
<feature type="transmembrane region" description="Helical" evidence="6">
    <location>
        <begin position="552"/>
        <end position="572"/>
    </location>
</feature>
<dbReference type="InterPro" id="IPR000276">
    <property type="entry name" value="GPCR_Rhodpsn"/>
</dbReference>
<evidence type="ECO:0000259" key="8">
    <source>
        <dbReference type="PROSITE" id="PS50240"/>
    </source>
</evidence>
<sequence>MVKFWLTLFLVFTGNNLYSICAHKANFSQCGISDFEPDLDNVPSVKIGTNHIYKGRPVENANSMPWMVTLISLQDASSHSKVSGNDKFGTFSATNNSPFIVAGWGLTQPMCQKYPAPDACDQLMVGKMRMISMEECLEYTTKDINNEFNNLSNALPFVNNTRALLTEFNSAYLKDKFCVVAEPSLAEKGDSGGPLMRKIDKNNWVQVGVASTSMCSPEKPESTDGLTSEYTQIDCNWIEEATNGEVKSFRGTVNYLLALCSLFELLHQSGQFLFVYTAFSGQNFIEYRLAAKILFIPTIGLGGITPTMFFTGIDRLIGIAFSEIHDKLKTRLYLAMITVISLSYGFIFSVVSYQEANQDGLPSADSFNRRTFRALFCIITVNIGGYLISTITYFLIIPIASPVTLWFCALMAAIPMNIGAVSNGPILYFTSTEYRQAFQTEFPFVFKQTPNQNQVAPQQNGPPIRFYLAFKDVRPSWSLIGCALIYGLIATVGILLNSSVIFVTFLTNSFRGTVNYLLALCSLFELLHQSGQFLFVYTAFSGQNFIENRLPAKILFIPTIGLGGITPTMFFTGIDRLIGIAFSEIHDKLKTRLYLAMITVISLSYGFLFSVVSYQEAKQDGDLMVTGSYIDVLRVCRPLIRSIVALFVLFFAVVSRSDKNIILFRKREHAKTEQVVGRDGGRRKTSDERHRRLTAGARRAPANQSTACGSRADFFRSP</sequence>
<feature type="transmembrane region" description="Helical" evidence="6">
    <location>
        <begin position="403"/>
        <end position="421"/>
    </location>
</feature>
<keyword evidence="2 6" id="KW-0812">Transmembrane</keyword>
<dbReference type="GO" id="GO:0016020">
    <property type="term" value="C:membrane"/>
    <property type="evidence" value="ECO:0007669"/>
    <property type="project" value="UniProtKB-SubCell"/>
</dbReference>
<keyword evidence="4 6" id="KW-0472">Membrane</keyword>
<dbReference type="SUPFAM" id="SSF81321">
    <property type="entry name" value="Family A G protein-coupled receptor-like"/>
    <property type="match status" value="2"/>
</dbReference>
<evidence type="ECO:0000256" key="7">
    <source>
        <dbReference type="SAM" id="SignalP"/>
    </source>
</evidence>
<dbReference type="Gene3D" id="1.20.1070.10">
    <property type="entry name" value="Rhodopsin 7-helix transmembrane proteins"/>
    <property type="match status" value="1"/>
</dbReference>
<evidence type="ECO:0000256" key="3">
    <source>
        <dbReference type="ARBA" id="ARBA00022989"/>
    </source>
</evidence>
<dbReference type="SUPFAM" id="SSF50494">
    <property type="entry name" value="Trypsin-like serine proteases"/>
    <property type="match status" value="1"/>
</dbReference>
<evidence type="ECO:0000256" key="1">
    <source>
        <dbReference type="ARBA" id="ARBA00004370"/>
    </source>
</evidence>
<keyword evidence="7" id="KW-0732">Signal</keyword>
<feature type="chain" id="PRO_5044766761" description="Peptidase S1 domain-containing protein" evidence="7">
    <location>
        <begin position="23"/>
        <end position="718"/>
    </location>
</feature>
<dbReference type="AlphaFoldDB" id="A0ABD2LBU7"/>
<gene>
    <name evidence="9" type="ORF">niasHT_018006</name>
</gene>